<dbReference type="RefSeq" id="WP_065089269.1">
    <property type="nucleotide sequence ID" value="NZ_JQSG02000002.1"/>
</dbReference>
<organism evidence="6 7">
    <name type="scientific">Acidihalobacter prosperus</name>
    <dbReference type="NCBI Taxonomy" id="160660"/>
    <lineage>
        <taxon>Bacteria</taxon>
        <taxon>Pseudomonadati</taxon>
        <taxon>Pseudomonadota</taxon>
        <taxon>Gammaproteobacteria</taxon>
        <taxon>Chromatiales</taxon>
        <taxon>Ectothiorhodospiraceae</taxon>
        <taxon>Acidihalobacter</taxon>
    </lineage>
</organism>
<dbReference type="Pfam" id="PF04055">
    <property type="entry name" value="Radical_SAM"/>
    <property type="match status" value="1"/>
</dbReference>
<dbReference type="PROSITE" id="PS51918">
    <property type="entry name" value="RADICAL_SAM"/>
    <property type="match status" value="1"/>
</dbReference>
<dbReference type="OrthoDB" id="9785699at2"/>
<evidence type="ECO:0000256" key="4">
    <source>
        <dbReference type="SAM" id="MobiDB-lite"/>
    </source>
</evidence>
<evidence type="ECO:0000256" key="1">
    <source>
        <dbReference type="ARBA" id="ARBA00022723"/>
    </source>
</evidence>
<evidence type="ECO:0000313" key="7">
    <source>
        <dbReference type="Proteomes" id="UP000029273"/>
    </source>
</evidence>
<dbReference type="SFLD" id="SFLDS00029">
    <property type="entry name" value="Radical_SAM"/>
    <property type="match status" value="1"/>
</dbReference>
<sequence>MSERRDCDILAGPRKGRGAVSNPDGRYESHRHERVADDWPGDDEVPPPLRTTLGIDTARSVIAYNDSPDVAFDRSVNPYRGCEHGCSYCFARPSHAYLGLSPGLDFETRLFHKPDAPARLAEELRAPRYACAPIALGINTDAYQPVERRSGLTRRLIEVLRAYRHPVSIVTKSALVERDLDLLSAMAAEGLAQVFLSITTLDPALARALEPRAATPLRRLETLARLSEAGVPCGVLFAPVIPALNDHELERVLARAREAGASAAGYVMLRLPGEVKPLFAEWLETHVPGRAAHVFSLLRQMHGGREYAADFGVRMRGRGAYAELVAQRFRVAARREGLDRGLPPLDCSRFRVPARAGDQFDLFSSDDH</sequence>
<keyword evidence="3" id="KW-0411">Iron-sulfur</keyword>
<dbReference type="GO" id="GO:0046872">
    <property type="term" value="F:metal ion binding"/>
    <property type="evidence" value="ECO:0007669"/>
    <property type="project" value="UniProtKB-KW"/>
</dbReference>
<feature type="compositionally biased region" description="Basic and acidic residues" evidence="4">
    <location>
        <begin position="25"/>
        <end position="37"/>
    </location>
</feature>
<dbReference type="Gene3D" id="3.80.30.30">
    <property type="match status" value="1"/>
</dbReference>
<evidence type="ECO:0000313" key="6">
    <source>
        <dbReference type="EMBL" id="OBS09781.1"/>
    </source>
</evidence>
<dbReference type="PANTHER" id="PTHR43432">
    <property type="entry name" value="SLR0285 PROTEIN"/>
    <property type="match status" value="1"/>
</dbReference>
<keyword evidence="1" id="KW-0479">Metal-binding</keyword>
<dbReference type="AlphaFoldDB" id="A0A1A6C5D3"/>
<dbReference type="EMBL" id="JQSG02000002">
    <property type="protein sequence ID" value="OBS09781.1"/>
    <property type="molecule type" value="Genomic_DNA"/>
</dbReference>
<dbReference type="PANTHER" id="PTHR43432:SF3">
    <property type="entry name" value="SLR0285 PROTEIN"/>
    <property type="match status" value="1"/>
</dbReference>
<keyword evidence="7" id="KW-1185">Reference proteome</keyword>
<feature type="region of interest" description="Disordered" evidence="4">
    <location>
        <begin position="1"/>
        <end position="47"/>
    </location>
</feature>
<gene>
    <name evidence="6" type="ORF">Thpro_020831</name>
</gene>
<dbReference type="SMART" id="SM00729">
    <property type="entry name" value="Elp3"/>
    <property type="match status" value="1"/>
</dbReference>
<name>A0A1A6C5D3_9GAMM</name>
<reference evidence="6 7" key="1">
    <citation type="journal article" date="2014" name="Genome Announc.">
        <title>Draft Genome Sequence of the Iron-Oxidizing, Acidophilic, and Halotolerant 'Thiobacillus prosperus' Type Strain DSM 5130.</title>
        <authorList>
            <person name="Ossandon F.J."/>
            <person name="Cardenas J.P."/>
            <person name="Corbett M."/>
            <person name="Quatrini R."/>
            <person name="Holmes D.S."/>
            <person name="Watkin E."/>
        </authorList>
    </citation>
    <scope>NUCLEOTIDE SEQUENCE [LARGE SCALE GENOMIC DNA]</scope>
    <source>
        <strain evidence="6 7">DSM 5130</strain>
    </source>
</reference>
<proteinExistence type="predicted"/>
<dbReference type="NCBIfam" id="NF033668">
    <property type="entry name" value="rSAM_PA0069"/>
    <property type="match status" value="1"/>
</dbReference>
<dbReference type="InterPro" id="IPR007197">
    <property type="entry name" value="rSAM"/>
</dbReference>
<protein>
    <submittedName>
        <fullName evidence="6">Radical SAM domain protein</fullName>
    </submittedName>
</protein>
<feature type="domain" description="Radical SAM core" evidence="5">
    <location>
        <begin position="65"/>
        <end position="305"/>
    </location>
</feature>
<dbReference type="GO" id="GO:0003824">
    <property type="term" value="F:catalytic activity"/>
    <property type="evidence" value="ECO:0007669"/>
    <property type="project" value="InterPro"/>
</dbReference>
<dbReference type="InterPro" id="IPR006638">
    <property type="entry name" value="Elp3/MiaA/NifB-like_rSAM"/>
</dbReference>
<dbReference type="InterPro" id="IPR040086">
    <property type="entry name" value="MJ0683-like"/>
</dbReference>
<accession>A0A1A6C5D3</accession>
<evidence type="ECO:0000259" key="5">
    <source>
        <dbReference type="PROSITE" id="PS51918"/>
    </source>
</evidence>
<dbReference type="GO" id="GO:0051536">
    <property type="term" value="F:iron-sulfur cluster binding"/>
    <property type="evidence" value="ECO:0007669"/>
    <property type="project" value="UniProtKB-KW"/>
</dbReference>
<dbReference type="InterPro" id="IPR058240">
    <property type="entry name" value="rSAM_sf"/>
</dbReference>
<evidence type="ECO:0000256" key="2">
    <source>
        <dbReference type="ARBA" id="ARBA00023004"/>
    </source>
</evidence>
<dbReference type="SUPFAM" id="SSF102114">
    <property type="entry name" value="Radical SAM enzymes"/>
    <property type="match status" value="1"/>
</dbReference>
<comment type="caution">
    <text evidence="6">The sequence shown here is derived from an EMBL/GenBank/DDBJ whole genome shotgun (WGS) entry which is preliminary data.</text>
</comment>
<dbReference type="SFLD" id="SFLDG01084">
    <property type="entry name" value="Uncharacterised_Radical_SAM_Su"/>
    <property type="match status" value="1"/>
</dbReference>
<keyword evidence="2" id="KW-0408">Iron</keyword>
<evidence type="ECO:0000256" key="3">
    <source>
        <dbReference type="ARBA" id="ARBA00023014"/>
    </source>
</evidence>
<dbReference type="CDD" id="cd01335">
    <property type="entry name" value="Radical_SAM"/>
    <property type="match status" value="1"/>
</dbReference>
<dbReference type="Proteomes" id="UP000029273">
    <property type="component" value="Unassembled WGS sequence"/>
</dbReference>